<sequence>MQLEIYQISHPLIKIILSSLDIKYISEIDKHRYERYLGFLIIYEILRKYILIKNIYIKLLEETKQINMIDNDRKYIILTNTSKTYNMISEISCITPNLEIIHTEYENKHKIQDYIEKISLYKQEYSIFILEKITKNYQILNLLDFLIKDSNITINQVSICNILSCSQLLNKIGQKYPKLKIYTTKIQ</sequence>
<dbReference type="Pfam" id="PF14681">
    <property type="entry name" value="UPRTase"/>
    <property type="match status" value="1"/>
</dbReference>
<accession>A0A1Z1MSD2</accession>
<evidence type="ECO:0000313" key="2">
    <source>
        <dbReference type="EMBL" id="ARW69013.1"/>
    </source>
</evidence>
<dbReference type="GO" id="GO:0016757">
    <property type="term" value="F:glycosyltransferase activity"/>
    <property type="evidence" value="ECO:0007669"/>
    <property type="project" value="UniProtKB-KW"/>
</dbReference>
<keyword evidence="2" id="KW-0150">Chloroplast</keyword>
<dbReference type="RefSeq" id="YP_009399407.1">
    <property type="nucleotide sequence ID" value="NC_035296.1"/>
</dbReference>
<name>A0A1Z1MSD2_9FLOR</name>
<keyword evidence="2" id="KW-0328">Glycosyltransferase</keyword>
<keyword evidence="2" id="KW-0934">Plastid</keyword>
<gene>
    <name evidence="2" type="primary">upp</name>
</gene>
<dbReference type="EMBL" id="MF101454">
    <property type="protein sequence ID" value="ARW69013.1"/>
    <property type="molecule type" value="Genomic_DNA"/>
</dbReference>
<keyword evidence="2" id="KW-0808">Transferase</keyword>
<dbReference type="InterPro" id="IPR029057">
    <property type="entry name" value="PRTase-like"/>
</dbReference>
<protein>
    <submittedName>
        <fullName evidence="2">Uracil phosphoribosyltransferase</fullName>
    </submittedName>
</protein>
<dbReference type="GeneID" id="33362096"/>
<dbReference type="AlphaFoldDB" id="A0A1Z1MSD2"/>
<organism evidence="2">
    <name type="scientific">Kapraunia schneideri</name>
    <dbReference type="NCBI Taxonomy" id="717899"/>
    <lineage>
        <taxon>Eukaryota</taxon>
        <taxon>Rhodophyta</taxon>
        <taxon>Florideophyceae</taxon>
        <taxon>Rhodymeniophycidae</taxon>
        <taxon>Ceramiales</taxon>
        <taxon>Rhodomelaceae</taxon>
        <taxon>Kapraunia</taxon>
    </lineage>
</organism>
<dbReference type="Gene3D" id="3.40.50.2020">
    <property type="match status" value="1"/>
</dbReference>
<proteinExistence type="predicted"/>
<evidence type="ECO:0000259" key="1">
    <source>
        <dbReference type="Pfam" id="PF14681"/>
    </source>
</evidence>
<geneLocation type="chloroplast" evidence="2"/>
<dbReference type="InterPro" id="IPR000836">
    <property type="entry name" value="PRTase_dom"/>
</dbReference>
<feature type="domain" description="Phosphoribosyltransferase" evidence="1">
    <location>
        <begin position="8"/>
        <end position="186"/>
    </location>
</feature>
<reference evidence="2" key="1">
    <citation type="journal article" date="2017" name="J. Phycol.">
        <title>Analysis of chloroplast genomes and a supermatrix inform reclassification of the Rhodomelaceae (Rhodophyta).</title>
        <authorList>
            <person name="Diaz-Tapia P."/>
            <person name="Maggs C.A."/>
            <person name="West J.A."/>
            <person name="Verbruggen H."/>
        </authorList>
    </citation>
    <scope>NUCLEOTIDE SEQUENCE</scope>
    <source>
        <strain evidence="2">PD1720</strain>
    </source>
</reference>